<evidence type="ECO:0000256" key="6">
    <source>
        <dbReference type="ARBA" id="ARBA00023014"/>
    </source>
</evidence>
<dbReference type="OrthoDB" id="449241at2759"/>
<dbReference type="FunFam" id="3.40.50.11860:FF:000001">
    <property type="entry name" value="2-(3-amino-3-carboxypropyl)histidine synthase subunit 2"/>
    <property type="match status" value="1"/>
</dbReference>
<evidence type="ECO:0000313" key="8">
    <source>
        <dbReference type="EMBL" id="CCO15129.1"/>
    </source>
</evidence>
<evidence type="ECO:0000256" key="3">
    <source>
        <dbReference type="ARBA" id="ARBA00006179"/>
    </source>
</evidence>
<evidence type="ECO:0000256" key="7">
    <source>
        <dbReference type="SAM" id="MobiDB-lite"/>
    </source>
</evidence>
<proteinExistence type="inferred from homology"/>
<dbReference type="GO" id="GO:0051536">
    <property type="term" value="F:iron-sulfur cluster binding"/>
    <property type="evidence" value="ECO:0007669"/>
    <property type="project" value="UniProtKB-KW"/>
</dbReference>
<keyword evidence="5" id="KW-0408">Iron</keyword>
<sequence>MSSSATTSSPPPPSSHESVVRDQYDIVRVAEWIHVNAFHRIAIQVPDELLKDAASICRALKRELDARTTTEDDKDSTDEGKKKRREVFVLADTTFGSCCVDEVAALHHNADCVVHVGFSCCSKTSRLNARMVFEEKSLEVDACAEKIREHAKSVLGESVNVVVVLMEQNRSWCSERMEKALAVGESEDGGKVRYVVSSMPPNVIEPTGEARIGKEDEETVRLTSTSECGTNGENDDGNKIHVTLGAARLKYEREMDKDFKDPNTKAFVWVGDANSPALTHALLMISSATSDASPFRTNYDVARYCPEKGEIEAKAIGTEACRRNVKKRNHSIERAKDSNIVGIVVGTLGVSGYLSVVSKLREMIESSGRTCYTVACGKPNPNKLANFPEIETFVLVACELCALVDGKDYLQAVITPYEAALAFGNKPWIGEIKLDFDSFEEETKDFDGVHDVRAEPTMSFLTGTLRKDTSSALTGDDADDYDLHGANLSSTLMDEEDDEKEEGATNDAKAVDALKLAERASQALTFRHENLHLNKTTSTPRSGAEYLLTKRTFVGLDPKKKVKNDNDDEEEGGGEHPLQAAEGRRGRAAAYDSVDINK</sequence>
<dbReference type="InterPro" id="IPR042265">
    <property type="entry name" value="DPH1/DPH2_3"/>
</dbReference>
<evidence type="ECO:0000256" key="5">
    <source>
        <dbReference type="ARBA" id="ARBA00023004"/>
    </source>
</evidence>
<dbReference type="GO" id="GO:0046872">
    <property type="term" value="F:metal ion binding"/>
    <property type="evidence" value="ECO:0007669"/>
    <property type="project" value="UniProtKB-KW"/>
</dbReference>
<dbReference type="NCBIfam" id="TIGR00322">
    <property type="entry name" value="diphth2_R"/>
    <property type="match status" value="1"/>
</dbReference>
<dbReference type="SFLD" id="SFLDS00032">
    <property type="entry name" value="Radical_SAM_3-amino-3-carboxyp"/>
    <property type="match status" value="1"/>
</dbReference>
<evidence type="ECO:0000256" key="1">
    <source>
        <dbReference type="ARBA" id="ARBA00001966"/>
    </source>
</evidence>
<evidence type="ECO:0008006" key="10">
    <source>
        <dbReference type="Google" id="ProtNLM"/>
    </source>
</evidence>
<comment type="similarity">
    <text evidence="3">Belongs to the DPH1/DPH2 family. DPH2 subfamily.</text>
</comment>
<dbReference type="Proteomes" id="UP000198341">
    <property type="component" value="Chromosome 2"/>
</dbReference>
<dbReference type="PANTHER" id="PTHR10762">
    <property type="entry name" value="DIPHTHAMIDE BIOSYNTHESIS PROTEIN"/>
    <property type="match status" value="1"/>
</dbReference>
<reference evidence="8 9" key="1">
    <citation type="submission" date="2011-10" db="EMBL/GenBank/DDBJ databases">
        <authorList>
            <person name="Genoscope - CEA"/>
        </authorList>
    </citation>
    <scope>NUCLEOTIDE SEQUENCE [LARGE SCALE GENOMIC DNA]</scope>
    <source>
        <strain evidence="8 9">RCC 1105</strain>
    </source>
</reference>
<comment type="pathway">
    <text evidence="2">Protein modification; peptidyl-diphthamide biosynthesis.</text>
</comment>
<gene>
    <name evidence="8" type="ORF">Bathy02g03060</name>
</gene>
<dbReference type="Gene3D" id="3.40.50.11860">
    <property type="entry name" value="Diphthamide synthesis DPH1/DPH2 domain 3"/>
    <property type="match status" value="1"/>
</dbReference>
<name>K8EBE0_9CHLO</name>
<dbReference type="KEGG" id="bpg:Bathy02g03060"/>
<keyword evidence="4" id="KW-0479">Metal-binding</keyword>
<evidence type="ECO:0000313" key="9">
    <source>
        <dbReference type="Proteomes" id="UP000198341"/>
    </source>
</evidence>
<dbReference type="SFLD" id="SFLDG01121">
    <property type="entry name" value="Diphthamide_biosynthesis"/>
    <property type="match status" value="1"/>
</dbReference>
<accession>K8EBE0</accession>
<dbReference type="eggNOG" id="KOG2648">
    <property type="taxonomic scope" value="Eukaryota"/>
</dbReference>
<dbReference type="RefSeq" id="XP_007514889.1">
    <property type="nucleotide sequence ID" value="XM_007514827.1"/>
</dbReference>
<protein>
    <recommendedName>
        <fullName evidence="10">2-(3-amino-3-carboxypropyl)histidine synthase subunit 2</fullName>
    </recommendedName>
</protein>
<organism evidence="8 9">
    <name type="scientific">Bathycoccus prasinos</name>
    <dbReference type="NCBI Taxonomy" id="41875"/>
    <lineage>
        <taxon>Eukaryota</taxon>
        <taxon>Viridiplantae</taxon>
        <taxon>Chlorophyta</taxon>
        <taxon>Mamiellophyceae</taxon>
        <taxon>Mamiellales</taxon>
        <taxon>Bathycoccaceae</taxon>
        <taxon>Bathycoccus</taxon>
    </lineage>
</organism>
<evidence type="ECO:0000256" key="2">
    <source>
        <dbReference type="ARBA" id="ARBA00005156"/>
    </source>
</evidence>
<dbReference type="InterPro" id="IPR016435">
    <property type="entry name" value="DPH1/DPH2"/>
</dbReference>
<dbReference type="AlphaFoldDB" id="K8EBE0"/>
<dbReference type="UniPathway" id="UPA00559"/>
<dbReference type="Gene3D" id="3.40.50.11840">
    <property type="entry name" value="Diphthamide synthesis DPH1/DPH2 domain 1"/>
    <property type="match status" value="1"/>
</dbReference>
<dbReference type="GeneID" id="19017419"/>
<comment type="cofactor">
    <cofactor evidence="1">
        <name>[4Fe-4S] cluster</name>
        <dbReference type="ChEBI" id="CHEBI:49883"/>
    </cofactor>
</comment>
<dbReference type="InterPro" id="IPR042263">
    <property type="entry name" value="DPH1/DPH2_1"/>
</dbReference>
<dbReference type="GO" id="GO:0017183">
    <property type="term" value="P:protein histidyl modification to diphthamide"/>
    <property type="evidence" value="ECO:0007669"/>
    <property type="project" value="UniProtKB-UniPathway"/>
</dbReference>
<dbReference type="GO" id="GO:0090560">
    <property type="term" value="F:2-(3-amino-3-carboxypropyl)histidine synthase activity"/>
    <property type="evidence" value="ECO:0007669"/>
    <property type="project" value="InterPro"/>
</dbReference>
<feature type="region of interest" description="Disordered" evidence="7">
    <location>
        <begin position="557"/>
        <end position="598"/>
    </location>
</feature>
<dbReference type="STRING" id="41875.K8EBE0"/>
<keyword evidence="6" id="KW-0411">Iron-sulfur</keyword>
<evidence type="ECO:0000256" key="4">
    <source>
        <dbReference type="ARBA" id="ARBA00022723"/>
    </source>
</evidence>
<keyword evidence="9" id="KW-1185">Reference proteome</keyword>
<dbReference type="EMBL" id="FO082277">
    <property type="protein sequence ID" value="CCO15129.1"/>
    <property type="molecule type" value="Genomic_DNA"/>
</dbReference>
<dbReference type="Pfam" id="PF01866">
    <property type="entry name" value="Diphthamide_syn"/>
    <property type="match status" value="2"/>
</dbReference>
<dbReference type="PANTHER" id="PTHR10762:SF2">
    <property type="entry name" value="2-(3-AMINO-3-CARBOXYPROPYL)HISTIDINE SYNTHASE SUBUNIT 2"/>
    <property type="match status" value="1"/>
</dbReference>